<name>A0ABT6F4M2_9BACT</name>
<gene>
    <name evidence="3" type="ORF">PZE19_01885</name>
</gene>
<feature type="transmembrane region" description="Helical" evidence="2">
    <location>
        <begin position="55"/>
        <end position="76"/>
    </location>
</feature>
<dbReference type="RefSeq" id="WP_277858889.1">
    <property type="nucleotide sequence ID" value="NZ_JARRAG010000001.1"/>
</dbReference>
<reference evidence="3 4" key="1">
    <citation type="submission" date="2023-03" db="EMBL/GenBank/DDBJ databases">
        <title>Paludisphaera mucosa sp. nov. a novel planctomycete from northern fen.</title>
        <authorList>
            <person name="Ivanova A."/>
        </authorList>
    </citation>
    <scope>NUCLEOTIDE SEQUENCE [LARGE SCALE GENOMIC DNA]</scope>
    <source>
        <strain evidence="3 4">Pla2</strain>
    </source>
</reference>
<evidence type="ECO:0000256" key="2">
    <source>
        <dbReference type="SAM" id="Phobius"/>
    </source>
</evidence>
<keyword evidence="2" id="KW-0472">Membrane</keyword>
<evidence type="ECO:0000313" key="4">
    <source>
        <dbReference type="Proteomes" id="UP001216907"/>
    </source>
</evidence>
<accession>A0ABT6F4M2</accession>
<organism evidence="3 4">
    <name type="scientific">Paludisphaera mucosa</name>
    <dbReference type="NCBI Taxonomy" id="3030827"/>
    <lineage>
        <taxon>Bacteria</taxon>
        <taxon>Pseudomonadati</taxon>
        <taxon>Planctomycetota</taxon>
        <taxon>Planctomycetia</taxon>
        <taxon>Isosphaerales</taxon>
        <taxon>Isosphaeraceae</taxon>
        <taxon>Paludisphaera</taxon>
    </lineage>
</organism>
<feature type="region of interest" description="Disordered" evidence="1">
    <location>
        <begin position="78"/>
        <end position="124"/>
    </location>
</feature>
<sequence length="124" mass="13596">MSGERRDQPEQEISIKRREHELFVDDSLAEAAPVKPFSEFLRDTPATPLSGGVKAGLWAIALVAALLFGAALWRLVNRQSSTRPARKARSKTSRAAPPKAAWTIPATPPVAARETTPPDQETRR</sequence>
<proteinExistence type="predicted"/>
<keyword evidence="2" id="KW-0812">Transmembrane</keyword>
<comment type="caution">
    <text evidence="3">The sequence shown here is derived from an EMBL/GenBank/DDBJ whole genome shotgun (WGS) entry which is preliminary data.</text>
</comment>
<evidence type="ECO:0000256" key="1">
    <source>
        <dbReference type="SAM" id="MobiDB-lite"/>
    </source>
</evidence>
<dbReference type="Proteomes" id="UP001216907">
    <property type="component" value="Unassembled WGS sequence"/>
</dbReference>
<evidence type="ECO:0000313" key="3">
    <source>
        <dbReference type="EMBL" id="MDG3002525.1"/>
    </source>
</evidence>
<keyword evidence="4" id="KW-1185">Reference proteome</keyword>
<protein>
    <submittedName>
        <fullName evidence="3">Uncharacterized protein</fullName>
    </submittedName>
</protein>
<dbReference type="EMBL" id="JARRAG010000001">
    <property type="protein sequence ID" value="MDG3002525.1"/>
    <property type="molecule type" value="Genomic_DNA"/>
</dbReference>
<keyword evidence="2" id="KW-1133">Transmembrane helix</keyword>